<dbReference type="Pfam" id="PF17921">
    <property type="entry name" value="Integrase_H2C2"/>
    <property type="match status" value="1"/>
</dbReference>
<dbReference type="KEGG" id="tcc:108663262"/>
<proteinExistence type="predicted"/>
<dbReference type="AlphaFoldDB" id="A0AB32WXP2"/>
<evidence type="ECO:0000313" key="3">
    <source>
        <dbReference type="RefSeq" id="XP_017982347.1"/>
    </source>
</evidence>
<dbReference type="GeneID" id="108663262"/>
<reference evidence="3" key="2">
    <citation type="submission" date="2025-08" db="UniProtKB">
        <authorList>
            <consortium name="RefSeq"/>
        </authorList>
    </citation>
    <scope>IDENTIFICATION</scope>
</reference>
<dbReference type="Proteomes" id="UP000694886">
    <property type="component" value="Chromosome 9"/>
</dbReference>
<evidence type="ECO:0000313" key="2">
    <source>
        <dbReference type="Proteomes" id="UP000694886"/>
    </source>
</evidence>
<sequence length="159" mass="18829">MDRRSLIQEMHGLGDMGVHFEFSRTNALFTHFRVRPILIDRIKATQRKYEFVAKALEDPQGRKGKMFTKGINGVLRYGTRLYVPNSDGLRRKILKEAHMAACVVHPRATKMYQDLRELYWWERLKKYVAEFVAKCLVRQQVKVEHQRPVRLLQPLPVHE</sequence>
<evidence type="ECO:0000259" key="1">
    <source>
        <dbReference type="Pfam" id="PF17921"/>
    </source>
</evidence>
<dbReference type="InterPro" id="IPR041588">
    <property type="entry name" value="Integrase_H2C2"/>
</dbReference>
<dbReference type="PANTHER" id="PTHR47266">
    <property type="entry name" value="ENDONUCLEASE-RELATED"/>
    <property type="match status" value="1"/>
</dbReference>
<name>A0AB32WXP2_THECC</name>
<dbReference type="InterPro" id="IPR052160">
    <property type="entry name" value="Gypsy_RT_Integrase-like"/>
</dbReference>
<gene>
    <name evidence="3" type="primary">LOC108663262</name>
</gene>
<reference evidence="2" key="1">
    <citation type="journal article" date="1997" name="Nucleic Acids Res.">
        <title>tRNAscan-SE: a program for improved detection of transfer RNA genes in genomic sequence.</title>
        <authorList>
            <person name="Lowe T.M."/>
            <person name="Eddy S.R."/>
        </authorList>
    </citation>
    <scope>NUCLEOTIDE SEQUENCE [LARGE SCALE GENOMIC DNA]</scope>
    <source>
        <strain evidence="2">r\B97-61/B2</strain>
    </source>
</reference>
<dbReference type="Gramene" id="Tc09v2_t017050.1">
    <property type="protein sequence ID" value="Tc09v2_p017050.1"/>
    <property type="gene ID" value="Tc09v2_g017050"/>
</dbReference>
<dbReference type="Gene3D" id="1.10.340.70">
    <property type="match status" value="1"/>
</dbReference>
<feature type="domain" description="Integrase zinc-binding" evidence="1">
    <location>
        <begin position="88"/>
        <end position="143"/>
    </location>
</feature>
<organism evidence="2 3">
    <name type="scientific">Theobroma cacao</name>
    <name type="common">Cacao</name>
    <name type="synonym">Cocoa</name>
    <dbReference type="NCBI Taxonomy" id="3641"/>
    <lineage>
        <taxon>Eukaryota</taxon>
        <taxon>Viridiplantae</taxon>
        <taxon>Streptophyta</taxon>
        <taxon>Embryophyta</taxon>
        <taxon>Tracheophyta</taxon>
        <taxon>Spermatophyta</taxon>
        <taxon>Magnoliopsida</taxon>
        <taxon>eudicotyledons</taxon>
        <taxon>Gunneridae</taxon>
        <taxon>Pentapetalae</taxon>
        <taxon>rosids</taxon>
        <taxon>malvids</taxon>
        <taxon>Malvales</taxon>
        <taxon>Malvaceae</taxon>
        <taxon>Byttnerioideae</taxon>
        <taxon>Theobroma</taxon>
    </lineage>
</organism>
<accession>A0AB32WXP2</accession>
<dbReference type="RefSeq" id="XP_017982347.1">
    <property type="nucleotide sequence ID" value="XM_018126858.1"/>
</dbReference>
<protein>
    <submittedName>
        <fullName evidence="3">Uncharacterized protein LOC108663262</fullName>
    </submittedName>
</protein>